<evidence type="ECO:0000256" key="1">
    <source>
        <dbReference type="ARBA" id="ARBA00001947"/>
    </source>
</evidence>
<dbReference type="GO" id="GO:0005737">
    <property type="term" value="C:cytoplasm"/>
    <property type="evidence" value="ECO:0007669"/>
    <property type="project" value="TreeGrafter"/>
</dbReference>
<dbReference type="Pfam" id="PF00107">
    <property type="entry name" value="ADH_zinc_N"/>
    <property type="match status" value="1"/>
</dbReference>
<accession>A0A1H7Y3R7</accession>
<dbReference type="AlphaFoldDB" id="A0A1H7Y3R7"/>
<dbReference type="InterPro" id="IPR036291">
    <property type="entry name" value="NAD(P)-bd_dom_sf"/>
</dbReference>
<evidence type="ECO:0000256" key="2">
    <source>
        <dbReference type="ARBA" id="ARBA00008072"/>
    </source>
</evidence>
<keyword evidence="5" id="KW-0862">Zinc</keyword>
<dbReference type="GO" id="GO:0046872">
    <property type="term" value="F:metal ion binding"/>
    <property type="evidence" value="ECO:0007669"/>
    <property type="project" value="UniProtKB-KW"/>
</dbReference>
<evidence type="ECO:0000256" key="6">
    <source>
        <dbReference type="ARBA" id="ARBA00023002"/>
    </source>
</evidence>
<keyword evidence="4" id="KW-0479">Metal-binding</keyword>
<evidence type="ECO:0000313" key="9">
    <source>
        <dbReference type="Proteomes" id="UP000198744"/>
    </source>
</evidence>
<protein>
    <recommendedName>
        <fullName evidence="3">alcohol dehydrogenase</fullName>
        <ecNumber evidence="3">1.1.1.1</ecNumber>
    </recommendedName>
</protein>
<dbReference type="SMART" id="SM00829">
    <property type="entry name" value="PKS_ER"/>
    <property type="match status" value="1"/>
</dbReference>
<dbReference type="PANTHER" id="PTHR42940:SF8">
    <property type="entry name" value="VACUOLAR PROTEIN SORTING-ASSOCIATED PROTEIN 11"/>
    <property type="match status" value="1"/>
</dbReference>
<comment type="cofactor">
    <cofactor evidence="1">
        <name>Zn(2+)</name>
        <dbReference type="ChEBI" id="CHEBI:29105"/>
    </cofactor>
</comment>
<sequence>MAGVPSTIKTWQMVTPWGKNKETGEVIEGKLAMTEIPVPELKEGEVIVEVAGCGVCHTDLGYFFDRVPTVCKPPLTLGHEISGTVVAGDPKWVGKEVVIPAVMPCRKCDLCKTGRGNRCLAQLMPGNSLGIYGGFSSHIVVPTIDLCEIRNRGDYPLENYAVVADAVTTPYQAAKRADLQPGDNVIVIGATGGVGVYMAQMAKALGAKTVIGMARNPEKLQRALNYGCDFVISTQDKTNKDVAGEFGAIRKANGLPGAFWKIFEVSGTKAGQDLGLDLLSFVGKMVVVGFGMSKSEFMLSRLMAFDAELIGTWGCLPEYYPIVLGMVQSKKIDIDPFVEVRPMSTIAATFDEIHKAGSPAKRVVLKPDF</sequence>
<dbReference type="InterPro" id="IPR017614">
    <property type="entry name" value="Dearomat_deydrogenase"/>
</dbReference>
<dbReference type="CDD" id="cd08254">
    <property type="entry name" value="hydroxyacyl_CoA_DH"/>
    <property type="match status" value="1"/>
</dbReference>
<gene>
    <name evidence="8" type="ORF">SAMN04489760_11365</name>
</gene>
<dbReference type="Gene3D" id="3.90.180.10">
    <property type="entry name" value="Medium-chain alcohol dehydrogenases, catalytic domain"/>
    <property type="match status" value="1"/>
</dbReference>
<dbReference type="EC" id="1.1.1.1" evidence="3"/>
<dbReference type="Pfam" id="PF08240">
    <property type="entry name" value="ADH_N"/>
    <property type="match status" value="1"/>
</dbReference>
<evidence type="ECO:0000256" key="3">
    <source>
        <dbReference type="ARBA" id="ARBA00013190"/>
    </source>
</evidence>
<dbReference type="InterPro" id="IPR011032">
    <property type="entry name" value="GroES-like_sf"/>
</dbReference>
<organism evidence="8 9">
    <name type="scientific">Syntrophus gentianae</name>
    <dbReference type="NCBI Taxonomy" id="43775"/>
    <lineage>
        <taxon>Bacteria</taxon>
        <taxon>Pseudomonadati</taxon>
        <taxon>Thermodesulfobacteriota</taxon>
        <taxon>Syntrophia</taxon>
        <taxon>Syntrophales</taxon>
        <taxon>Syntrophaceae</taxon>
        <taxon>Syntrophus</taxon>
    </lineage>
</organism>
<dbReference type="OrthoDB" id="9809185at2"/>
<comment type="similarity">
    <text evidence="2">Belongs to the zinc-containing alcohol dehydrogenase family.</text>
</comment>
<dbReference type="PANTHER" id="PTHR42940">
    <property type="entry name" value="ALCOHOL DEHYDROGENASE 1-RELATED"/>
    <property type="match status" value="1"/>
</dbReference>
<dbReference type="InterPro" id="IPR013154">
    <property type="entry name" value="ADH-like_N"/>
</dbReference>
<evidence type="ECO:0000256" key="5">
    <source>
        <dbReference type="ARBA" id="ARBA00022833"/>
    </source>
</evidence>
<evidence type="ECO:0000259" key="7">
    <source>
        <dbReference type="SMART" id="SM00829"/>
    </source>
</evidence>
<feature type="domain" description="Enoyl reductase (ER)" evidence="7">
    <location>
        <begin position="29"/>
        <end position="364"/>
    </location>
</feature>
<evidence type="ECO:0000256" key="4">
    <source>
        <dbReference type="ARBA" id="ARBA00022723"/>
    </source>
</evidence>
<dbReference type="InterPro" id="IPR020843">
    <property type="entry name" value="ER"/>
</dbReference>
<dbReference type="Gene3D" id="3.40.50.720">
    <property type="entry name" value="NAD(P)-binding Rossmann-like Domain"/>
    <property type="match status" value="1"/>
</dbReference>
<dbReference type="RefSeq" id="WP_093883591.1">
    <property type="nucleotide sequence ID" value="NZ_FOBS01000013.1"/>
</dbReference>
<reference evidence="8 9" key="1">
    <citation type="submission" date="2016-10" db="EMBL/GenBank/DDBJ databases">
        <authorList>
            <person name="de Groot N.N."/>
        </authorList>
    </citation>
    <scope>NUCLEOTIDE SEQUENCE [LARGE SCALE GENOMIC DNA]</scope>
    <source>
        <strain evidence="8 9">DSM 8423</strain>
    </source>
</reference>
<dbReference type="NCBIfam" id="TIGR03201">
    <property type="entry name" value="dearomat_had"/>
    <property type="match status" value="1"/>
</dbReference>
<evidence type="ECO:0000313" key="8">
    <source>
        <dbReference type="EMBL" id="SEM39987.1"/>
    </source>
</evidence>
<dbReference type="GO" id="GO:0004022">
    <property type="term" value="F:alcohol dehydrogenase (NAD+) activity"/>
    <property type="evidence" value="ECO:0007669"/>
    <property type="project" value="UniProtKB-EC"/>
</dbReference>
<dbReference type="Proteomes" id="UP000198744">
    <property type="component" value="Unassembled WGS sequence"/>
</dbReference>
<keyword evidence="9" id="KW-1185">Reference proteome</keyword>
<dbReference type="InterPro" id="IPR013149">
    <property type="entry name" value="ADH-like_C"/>
</dbReference>
<name>A0A1H7Y3R7_9BACT</name>
<proteinExistence type="inferred from homology"/>
<dbReference type="STRING" id="43775.SAMN04489760_11365"/>
<dbReference type="SUPFAM" id="SSF51735">
    <property type="entry name" value="NAD(P)-binding Rossmann-fold domains"/>
    <property type="match status" value="1"/>
</dbReference>
<keyword evidence="6" id="KW-0560">Oxidoreductase</keyword>
<dbReference type="SUPFAM" id="SSF50129">
    <property type="entry name" value="GroES-like"/>
    <property type="match status" value="1"/>
</dbReference>
<dbReference type="EMBL" id="FOBS01000013">
    <property type="protein sequence ID" value="SEM39987.1"/>
    <property type="molecule type" value="Genomic_DNA"/>
</dbReference>